<dbReference type="InterPro" id="IPR051237">
    <property type="entry name" value="Ferric-chelate_Red/DefProt"/>
</dbReference>
<proteinExistence type="inferred from homology"/>
<evidence type="ECO:0000256" key="8">
    <source>
        <dbReference type="ARBA" id="ARBA00023022"/>
    </source>
</evidence>
<feature type="signal peptide" evidence="9">
    <location>
        <begin position="1"/>
        <end position="18"/>
    </location>
</feature>
<dbReference type="EMBL" id="CAIIXF020000008">
    <property type="protein sequence ID" value="CAH1790847.1"/>
    <property type="molecule type" value="Genomic_DNA"/>
</dbReference>
<protein>
    <recommendedName>
        <fullName evidence="10">Reelin domain-containing protein</fullName>
    </recommendedName>
</protein>
<evidence type="ECO:0000313" key="11">
    <source>
        <dbReference type="EMBL" id="CAH1790847.1"/>
    </source>
</evidence>
<keyword evidence="4" id="KW-0929">Antimicrobial</keyword>
<dbReference type="CDD" id="cd08544">
    <property type="entry name" value="Reeler"/>
    <property type="match status" value="1"/>
</dbReference>
<keyword evidence="5" id="KW-0399">Innate immunity</keyword>
<dbReference type="GO" id="GO:0042742">
    <property type="term" value="P:defense response to bacterium"/>
    <property type="evidence" value="ECO:0007669"/>
    <property type="project" value="UniProtKB-KW"/>
</dbReference>
<dbReference type="InterPro" id="IPR042307">
    <property type="entry name" value="Reeler_sf"/>
</dbReference>
<feature type="chain" id="PRO_5035856181" description="Reelin domain-containing protein" evidence="9">
    <location>
        <begin position="19"/>
        <end position="194"/>
    </location>
</feature>
<reference evidence="11" key="1">
    <citation type="submission" date="2022-03" db="EMBL/GenBank/DDBJ databases">
        <authorList>
            <person name="Martin C."/>
        </authorList>
    </citation>
    <scope>NUCLEOTIDE SEQUENCE</scope>
</reference>
<dbReference type="OrthoDB" id="2419613at2759"/>
<evidence type="ECO:0000256" key="9">
    <source>
        <dbReference type="SAM" id="SignalP"/>
    </source>
</evidence>
<keyword evidence="12" id="KW-1185">Reference proteome</keyword>
<dbReference type="FunFam" id="2.60.40.4060:FF:000003">
    <property type="entry name" value="Ferric chelate reductase 1"/>
    <property type="match status" value="1"/>
</dbReference>
<evidence type="ECO:0000256" key="7">
    <source>
        <dbReference type="ARBA" id="ARBA00022859"/>
    </source>
</evidence>
<dbReference type="PANTHER" id="PTHR45828">
    <property type="entry name" value="CYTOCHROME B561/FERRIC REDUCTASE TRANSMEMBRANE"/>
    <property type="match status" value="1"/>
</dbReference>
<evidence type="ECO:0000256" key="5">
    <source>
        <dbReference type="ARBA" id="ARBA00022588"/>
    </source>
</evidence>
<keyword evidence="6 9" id="KW-0732">Signal</keyword>
<dbReference type="InterPro" id="IPR002861">
    <property type="entry name" value="Reeler_dom"/>
</dbReference>
<evidence type="ECO:0000256" key="1">
    <source>
        <dbReference type="ARBA" id="ARBA00004613"/>
    </source>
</evidence>
<dbReference type="GO" id="GO:0045087">
    <property type="term" value="P:innate immune response"/>
    <property type="evidence" value="ECO:0007669"/>
    <property type="project" value="UniProtKB-KW"/>
</dbReference>
<dbReference type="Pfam" id="PF02014">
    <property type="entry name" value="Reeler"/>
    <property type="match status" value="1"/>
</dbReference>
<dbReference type="GO" id="GO:0016020">
    <property type="term" value="C:membrane"/>
    <property type="evidence" value="ECO:0007669"/>
    <property type="project" value="TreeGrafter"/>
</dbReference>
<evidence type="ECO:0000256" key="3">
    <source>
        <dbReference type="ARBA" id="ARBA00022525"/>
    </source>
</evidence>
<organism evidence="11 12">
    <name type="scientific">Owenia fusiformis</name>
    <name type="common">Polychaete worm</name>
    <dbReference type="NCBI Taxonomy" id="6347"/>
    <lineage>
        <taxon>Eukaryota</taxon>
        <taxon>Metazoa</taxon>
        <taxon>Spiralia</taxon>
        <taxon>Lophotrochozoa</taxon>
        <taxon>Annelida</taxon>
        <taxon>Polychaeta</taxon>
        <taxon>Sedentaria</taxon>
        <taxon>Canalipalpata</taxon>
        <taxon>Sabellida</taxon>
        <taxon>Oweniida</taxon>
        <taxon>Oweniidae</taxon>
        <taxon>Owenia</taxon>
    </lineage>
</organism>
<comment type="subcellular location">
    <subcellularLocation>
        <location evidence="1">Secreted</location>
    </subcellularLocation>
</comment>
<dbReference type="Gene3D" id="2.60.40.4060">
    <property type="entry name" value="Reeler domain"/>
    <property type="match status" value="1"/>
</dbReference>
<keyword evidence="7" id="KW-0391">Immunity</keyword>
<evidence type="ECO:0000256" key="4">
    <source>
        <dbReference type="ARBA" id="ARBA00022529"/>
    </source>
</evidence>
<evidence type="ECO:0000256" key="6">
    <source>
        <dbReference type="ARBA" id="ARBA00022729"/>
    </source>
</evidence>
<accession>A0A8S4PC86</accession>
<gene>
    <name evidence="11" type="ORF">OFUS_LOCUS16008</name>
</gene>
<dbReference type="AlphaFoldDB" id="A0A8S4PC86"/>
<feature type="domain" description="Reelin" evidence="10">
    <location>
        <begin position="9"/>
        <end position="176"/>
    </location>
</feature>
<evidence type="ECO:0000313" key="12">
    <source>
        <dbReference type="Proteomes" id="UP000749559"/>
    </source>
</evidence>
<dbReference type="PROSITE" id="PS51019">
    <property type="entry name" value="REELIN"/>
    <property type="match status" value="1"/>
</dbReference>
<dbReference type="PANTHER" id="PTHR45828:SF9">
    <property type="entry name" value="CELL WALL INTEGRITY AND STRESS RESPONSE COMPONENT 4-LIKE-RELATED"/>
    <property type="match status" value="1"/>
</dbReference>
<dbReference type="GO" id="GO:0005576">
    <property type="term" value="C:extracellular region"/>
    <property type="evidence" value="ECO:0007669"/>
    <property type="project" value="UniProtKB-SubCell"/>
</dbReference>
<keyword evidence="8" id="KW-0044">Antibiotic</keyword>
<keyword evidence="3" id="KW-0964">Secreted</keyword>
<name>A0A8S4PC86_OWEFU</name>
<evidence type="ECO:0000259" key="10">
    <source>
        <dbReference type="PROSITE" id="PS51019"/>
    </source>
</evidence>
<evidence type="ECO:0000256" key="2">
    <source>
        <dbReference type="ARBA" id="ARBA00008501"/>
    </source>
</evidence>
<comment type="caution">
    <text evidence="11">The sequence shown here is derived from an EMBL/GenBank/DDBJ whole genome shotgun (WGS) entry which is preliminary data.</text>
</comment>
<sequence length="194" mass="19968">MAVSVTVILLMLVYSLSAYPTGAPVAKCGDMTPGHGTKNDITNSPYTVTASRTTFKAGDSMTVTVSGTGGATFKGFFLQARLNGTIIGSFSNLSPTNSTKTITCATANDAATHADRTIKNTITATWTAPRGLLSTTGNMVFVSTVVTDFDTVWIQVPSTALTYEADGTGGAGNIAGMGSIVLTLLSALLVQLIN</sequence>
<comment type="similarity">
    <text evidence="2">Belongs to the insect defense protein family.</text>
</comment>
<dbReference type="Proteomes" id="UP000749559">
    <property type="component" value="Unassembled WGS sequence"/>
</dbReference>